<dbReference type="InParanoid" id="F8ACK8"/>
<keyword evidence="1" id="KW-0732">Signal</keyword>
<protein>
    <submittedName>
        <fullName evidence="4">Protein-disulfide isomerase</fullName>
    </submittedName>
</protein>
<accession>F8ACK8</accession>
<dbReference type="Pfam" id="PF10411">
    <property type="entry name" value="DsbC_N"/>
    <property type="match status" value="1"/>
</dbReference>
<name>F8ACK8_THEID</name>
<evidence type="ECO:0000313" key="4">
    <source>
        <dbReference type="EMBL" id="AEH45783.1"/>
    </source>
</evidence>
<dbReference type="CDD" id="cd03020">
    <property type="entry name" value="DsbA_DsbC_DsbG"/>
    <property type="match status" value="1"/>
</dbReference>
<feature type="chain" id="PRO_5003373855" evidence="1">
    <location>
        <begin position="22"/>
        <end position="260"/>
    </location>
</feature>
<dbReference type="OrthoDB" id="9800545at2"/>
<dbReference type="PaxDb" id="667014-Thein_1928"/>
<proteinExistence type="predicted"/>
<dbReference type="Pfam" id="PF13098">
    <property type="entry name" value="Thioredoxin_2"/>
    <property type="match status" value="1"/>
</dbReference>
<dbReference type="InterPro" id="IPR033954">
    <property type="entry name" value="DiS-bond_Isoase_DsbC/G"/>
</dbReference>
<dbReference type="HOGENOM" id="CLU_083593_1_1_0"/>
<dbReference type="Proteomes" id="UP000006793">
    <property type="component" value="Chromosome"/>
</dbReference>
<dbReference type="GO" id="GO:0016853">
    <property type="term" value="F:isomerase activity"/>
    <property type="evidence" value="ECO:0007669"/>
    <property type="project" value="UniProtKB-KW"/>
</dbReference>
<feature type="signal peptide" evidence="1">
    <location>
        <begin position="1"/>
        <end position="21"/>
    </location>
</feature>
<evidence type="ECO:0000259" key="2">
    <source>
        <dbReference type="Pfam" id="PF10411"/>
    </source>
</evidence>
<organism evidence="4 5">
    <name type="scientific">Thermodesulfatator indicus (strain DSM 15286 / JCM 11887 / CIR29812)</name>
    <dbReference type="NCBI Taxonomy" id="667014"/>
    <lineage>
        <taxon>Bacteria</taxon>
        <taxon>Pseudomonadati</taxon>
        <taxon>Thermodesulfobacteriota</taxon>
        <taxon>Thermodesulfobacteria</taxon>
        <taxon>Thermodesulfobacteriales</taxon>
        <taxon>Thermodesulfatatoraceae</taxon>
        <taxon>Thermodesulfatator</taxon>
    </lineage>
</organism>
<sequence>MRKYLPIACFFLLIIAIQAEAADENFVKLCRESFKRDFPVSAEKARILPSPVRGLCELHLGLNVVYYAPPSEPDKKGYLLVGEIYTPEGKNITVEARERLATDVVKKLDLSKAIKIGTGPVKVIEFTDPDCPFCRRLERFFAQNPELTAKITRYVFLYPLTKLHPGAEKHARWILCQKEPDKALVDLMIGKIVKPEISEQCDLQSVEEHLSYSRNIAGELGIRGTPFLIAGRTVVSGFNPGLIYTGINRWLRAEHAKNKH</sequence>
<reference evidence="4 5" key="2">
    <citation type="journal article" date="2012" name="Stand. Genomic Sci.">
        <title>Complete genome sequence of the thermophilic sulfate-reducing ocean bacterium Thermodesulfatator indicus type strain (CIR29812(T)).</title>
        <authorList>
            <person name="Anderson I."/>
            <person name="Saunders E."/>
            <person name="Lapidus A."/>
            <person name="Nolan M."/>
            <person name="Lucas S."/>
            <person name="Tice H."/>
            <person name="Del Rio T.G."/>
            <person name="Cheng J.F."/>
            <person name="Han C."/>
            <person name="Tapia R."/>
            <person name="Goodwin L.A."/>
            <person name="Pitluck S."/>
            <person name="Liolios K."/>
            <person name="Mavromatis K."/>
            <person name="Pagani I."/>
            <person name="Ivanova N."/>
            <person name="Mikhailova N."/>
            <person name="Pati A."/>
            <person name="Chen A."/>
            <person name="Palaniappan K."/>
            <person name="Land M."/>
            <person name="Hauser L."/>
            <person name="Jeffries C.D."/>
            <person name="Chang Y.J."/>
            <person name="Brambilla E.M."/>
            <person name="Rohde M."/>
            <person name="Spring S."/>
            <person name="Goker M."/>
            <person name="Detter J.C."/>
            <person name="Woyke T."/>
            <person name="Bristow J."/>
            <person name="Eisen J.A."/>
            <person name="Markowitz V."/>
            <person name="Hugenholtz P."/>
            <person name="Kyrpides N.C."/>
            <person name="Klenk H.P."/>
        </authorList>
    </citation>
    <scope>NUCLEOTIDE SEQUENCE [LARGE SCALE GENOMIC DNA]</scope>
    <source>
        <strain evidence="5">DSM 15286 / JCM 11887 / CIR29812</strain>
    </source>
</reference>
<evidence type="ECO:0000256" key="1">
    <source>
        <dbReference type="SAM" id="SignalP"/>
    </source>
</evidence>
<evidence type="ECO:0000313" key="5">
    <source>
        <dbReference type="Proteomes" id="UP000006793"/>
    </source>
</evidence>
<dbReference type="EMBL" id="CP002683">
    <property type="protein sequence ID" value="AEH45783.1"/>
    <property type="molecule type" value="Genomic_DNA"/>
</dbReference>
<dbReference type="STRING" id="667014.Thein_1928"/>
<dbReference type="InterPro" id="IPR051470">
    <property type="entry name" value="Thiol:disulfide_interchange"/>
</dbReference>
<dbReference type="Gene3D" id="3.40.30.10">
    <property type="entry name" value="Glutaredoxin"/>
    <property type="match status" value="1"/>
</dbReference>
<dbReference type="FunCoup" id="F8ACK8">
    <property type="interactions" value="60"/>
</dbReference>
<keyword evidence="5" id="KW-1185">Reference proteome</keyword>
<dbReference type="PANTHER" id="PTHR35272:SF3">
    <property type="entry name" value="THIOL:DISULFIDE INTERCHANGE PROTEIN DSBC"/>
    <property type="match status" value="1"/>
</dbReference>
<dbReference type="eggNOG" id="COG1651">
    <property type="taxonomic scope" value="Bacteria"/>
</dbReference>
<dbReference type="PANTHER" id="PTHR35272">
    <property type="entry name" value="THIOL:DISULFIDE INTERCHANGE PROTEIN DSBC-RELATED"/>
    <property type="match status" value="1"/>
</dbReference>
<dbReference type="InterPro" id="IPR018950">
    <property type="entry name" value="DiS-bond_isomerase_DsbC/G_N"/>
</dbReference>
<dbReference type="InterPro" id="IPR036249">
    <property type="entry name" value="Thioredoxin-like_sf"/>
</dbReference>
<feature type="domain" description="Thioredoxin-like fold" evidence="3">
    <location>
        <begin position="118"/>
        <end position="229"/>
    </location>
</feature>
<dbReference type="InterPro" id="IPR012336">
    <property type="entry name" value="Thioredoxin-like_fold"/>
</dbReference>
<dbReference type="SUPFAM" id="SSF52833">
    <property type="entry name" value="Thioredoxin-like"/>
    <property type="match status" value="1"/>
</dbReference>
<keyword evidence="4" id="KW-0413">Isomerase</keyword>
<reference evidence="5" key="1">
    <citation type="submission" date="2011-04" db="EMBL/GenBank/DDBJ databases">
        <title>The complete genome of Thermodesulfatator indicus DSM 15286.</title>
        <authorList>
            <person name="Lucas S."/>
            <person name="Copeland A."/>
            <person name="Lapidus A."/>
            <person name="Bruce D."/>
            <person name="Goodwin L."/>
            <person name="Pitluck S."/>
            <person name="Peters L."/>
            <person name="Kyrpides N."/>
            <person name="Mavromatis K."/>
            <person name="Pagani I."/>
            <person name="Ivanova N."/>
            <person name="Saunders L."/>
            <person name="Detter J.C."/>
            <person name="Tapia R."/>
            <person name="Han C."/>
            <person name="Land M."/>
            <person name="Hauser L."/>
            <person name="Markowitz V."/>
            <person name="Cheng J.-F."/>
            <person name="Hugenholtz P."/>
            <person name="Woyke T."/>
            <person name="Wu D."/>
            <person name="Spring S."/>
            <person name="Schroeder M."/>
            <person name="Brambilla E."/>
            <person name="Klenk H.-P."/>
            <person name="Eisen J.A."/>
        </authorList>
    </citation>
    <scope>NUCLEOTIDE SEQUENCE [LARGE SCALE GENOMIC DNA]</scope>
    <source>
        <strain evidence="5">DSM 15286 / JCM 11887 / CIR29812</strain>
    </source>
</reference>
<evidence type="ECO:0000259" key="3">
    <source>
        <dbReference type="Pfam" id="PF13098"/>
    </source>
</evidence>
<feature type="domain" description="Disulphide bond isomerase DsbC/G N-terminal" evidence="2">
    <location>
        <begin position="22"/>
        <end position="93"/>
    </location>
</feature>
<dbReference type="PATRIC" id="fig|667014.3.peg.1984"/>
<dbReference type="AlphaFoldDB" id="F8ACK8"/>
<dbReference type="KEGG" id="tid:Thein_1928"/>
<gene>
    <name evidence="4" type="ordered locus">Thein_1928</name>
</gene>
<dbReference type="RefSeq" id="WP_013908522.1">
    <property type="nucleotide sequence ID" value="NC_015681.1"/>
</dbReference>